<dbReference type="CDD" id="cd00829">
    <property type="entry name" value="SCP-x_thiolase"/>
    <property type="match status" value="1"/>
</dbReference>
<dbReference type="Proteomes" id="UP001216579">
    <property type="component" value="Unassembled WGS sequence"/>
</dbReference>
<protein>
    <submittedName>
        <fullName evidence="3">Lipid-transfer protein</fullName>
    </submittedName>
</protein>
<dbReference type="EMBL" id="JARJBC010000033">
    <property type="protein sequence ID" value="MDF3293986.1"/>
    <property type="molecule type" value="Genomic_DNA"/>
</dbReference>
<accession>A0ABT5ZVX9</accession>
<dbReference type="RefSeq" id="WP_276096819.1">
    <property type="nucleotide sequence ID" value="NZ_JARJBC010000033.1"/>
</dbReference>
<dbReference type="PANTHER" id="PTHR42870:SF1">
    <property type="entry name" value="NON-SPECIFIC LIPID-TRANSFER PROTEIN-LIKE 2"/>
    <property type="match status" value="1"/>
</dbReference>
<dbReference type="SUPFAM" id="SSF53901">
    <property type="entry name" value="Thiolase-like"/>
    <property type="match status" value="2"/>
</dbReference>
<comment type="caution">
    <text evidence="3">The sequence shown here is derived from an EMBL/GenBank/DDBJ whole genome shotgun (WGS) entry which is preliminary data.</text>
</comment>
<sequence length="395" mass="40912">MTEDIAVLGAGMHPWGKWGRDFAEYGTVAARAALADAQLDWCDVRLVVGADTVRCGYPGHVAGATFARALGWQGARVSSVYAACASGAQAINTARAQILAGMADVALVVGADAAPKGFFAPAGGDRPDDPDWLRFRVLGATNPVYFGLFARRRMAQLGDTPEDFALVKVKNAAAGAANPNARYRKAVTAKEVAASPVVADPLRLLDICATSDGAAALVLSSMAFARRRGVAPVRIRAVSTVTPRYPRTALDLPDFATDSAALVPPPEVGFRASIAAAAYEEAGTGPADLDLAEVYDLSTALELEWYEDVGLCPVGEGAKLLREGATALGGRIPVNPSGGLASFGEAVPAQALAQVCELTWQLRGQAGERQVPAARCGLAANQGLFGHGSAVIAVR</sequence>
<dbReference type="NCBIfam" id="NF004715">
    <property type="entry name" value="PRK06059.1"/>
    <property type="match status" value="1"/>
</dbReference>
<dbReference type="InterPro" id="IPR055140">
    <property type="entry name" value="Thiolase_C_2"/>
</dbReference>
<reference evidence="3 4" key="1">
    <citation type="submission" date="2023-03" db="EMBL/GenBank/DDBJ databases">
        <title>Draft genome sequence of Streptomyces sp. RB6PN23 isolated from peat swamp forest in Thailand.</title>
        <authorList>
            <person name="Klaysubun C."/>
            <person name="Duangmal K."/>
        </authorList>
    </citation>
    <scope>NUCLEOTIDE SEQUENCE [LARGE SCALE GENOMIC DNA]</scope>
    <source>
        <strain evidence="3 4">RB6PN23</strain>
    </source>
</reference>
<dbReference type="PIRSF" id="PIRSF000429">
    <property type="entry name" value="Ac-CoA_Ac_transf"/>
    <property type="match status" value="1"/>
</dbReference>
<dbReference type="Gene3D" id="3.40.47.10">
    <property type="match status" value="1"/>
</dbReference>
<dbReference type="InterPro" id="IPR002155">
    <property type="entry name" value="Thiolase"/>
</dbReference>
<evidence type="ECO:0000313" key="4">
    <source>
        <dbReference type="Proteomes" id="UP001216579"/>
    </source>
</evidence>
<organism evidence="3 4">
    <name type="scientific">Streptomyces silvisoli</name>
    <dbReference type="NCBI Taxonomy" id="3034235"/>
    <lineage>
        <taxon>Bacteria</taxon>
        <taxon>Bacillati</taxon>
        <taxon>Actinomycetota</taxon>
        <taxon>Actinomycetes</taxon>
        <taxon>Kitasatosporales</taxon>
        <taxon>Streptomycetaceae</taxon>
        <taxon>Streptomyces</taxon>
    </lineage>
</organism>
<gene>
    <name evidence="3" type="ORF">P3G67_33195</name>
</gene>
<feature type="domain" description="Thiolase C-terminal" evidence="2">
    <location>
        <begin position="275"/>
        <end position="391"/>
    </location>
</feature>
<dbReference type="Pfam" id="PF22691">
    <property type="entry name" value="Thiolase_C_1"/>
    <property type="match status" value="1"/>
</dbReference>
<evidence type="ECO:0000313" key="3">
    <source>
        <dbReference type="EMBL" id="MDF3293986.1"/>
    </source>
</evidence>
<evidence type="ECO:0000259" key="1">
    <source>
        <dbReference type="Pfam" id="PF00109"/>
    </source>
</evidence>
<dbReference type="InterPro" id="IPR016039">
    <property type="entry name" value="Thiolase-like"/>
</dbReference>
<proteinExistence type="predicted"/>
<feature type="domain" description="Beta-ketoacyl synthase-like N-terminal" evidence="1">
    <location>
        <begin position="61"/>
        <end position="114"/>
    </location>
</feature>
<keyword evidence="4" id="KW-1185">Reference proteome</keyword>
<evidence type="ECO:0000259" key="2">
    <source>
        <dbReference type="Pfam" id="PF22691"/>
    </source>
</evidence>
<dbReference type="PANTHER" id="PTHR42870">
    <property type="entry name" value="ACETYL-COA C-ACETYLTRANSFERASE"/>
    <property type="match status" value="1"/>
</dbReference>
<dbReference type="Pfam" id="PF00109">
    <property type="entry name" value="ketoacyl-synt"/>
    <property type="match status" value="1"/>
</dbReference>
<dbReference type="InterPro" id="IPR014030">
    <property type="entry name" value="Ketoacyl_synth_N"/>
</dbReference>
<name>A0ABT5ZVX9_9ACTN</name>